<evidence type="ECO:0000313" key="2">
    <source>
        <dbReference type="EMBL" id="ETO13062.1"/>
    </source>
</evidence>
<keyword evidence="3" id="KW-1185">Reference proteome</keyword>
<organism evidence="2 3">
    <name type="scientific">Reticulomyxa filosa</name>
    <dbReference type="NCBI Taxonomy" id="46433"/>
    <lineage>
        <taxon>Eukaryota</taxon>
        <taxon>Sar</taxon>
        <taxon>Rhizaria</taxon>
        <taxon>Retaria</taxon>
        <taxon>Foraminifera</taxon>
        <taxon>Monothalamids</taxon>
        <taxon>Reticulomyxidae</taxon>
        <taxon>Reticulomyxa</taxon>
    </lineage>
</organism>
<dbReference type="OMA" id="ITITKYN"/>
<sequence length="155" mass="17765">MGQSHSGKSPTREESKRESKQEESDSKEEEKTEEVLTNQEMGLLDMIFNEMAMRSPTDKIDYDTFMDFFELPGVLGDRLFKIFDAHGRGVINFEDFILGYKKFAKGNSEMKLRMLFSLFDLGDTGATNRSNKINVINSKCGIIIIITITKYNIIR</sequence>
<dbReference type="EMBL" id="ASPP01020857">
    <property type="protein sequence ID" value="ETO13062.1"/>
    <property type="molecule type" value="Genomic_DNA"/>
</dbReference>
<name>X6MI05_RETFI</name>
<evidence type="ECO:0000313" key="3">
    <source>
        <dbReference type="Proteomes" id="UP000023152"/>
    </source>
</evidence>
<gene>
    <name evidence="2" type="ORF">RFI_24314</name>
</gene>
<dbReference type="InterPro" id="IPR011992">
    <property type="entry name" value="EF-hand-dom_pair"/>
</dbReference>
<evidence type="ECO:0000256" key="1">
    <source>
        <dbReference type="SAM" id="MobiDB-lite"/>
    </source>
</evidence>
<dbReference type="SUPFAM" id="SSF47473">
    <property type="entry name" value="EF-hand"/>
    <property type="match status" value="1"/>
</dbReference>
<comment type="caution">
    <text evidence="2">The sequence shown here is derived from an EMBL/GenBank/DDBJ whole genome shotgun (WGS) entry which is preliminary data.</text>
</comment>
<reference evidence="2 3" key="1">
    <citation type="journal article" date="2013" name="Curr. Biol.">
        <title>The Genome of the Foraminiferan Reticulomyxa filosa.</title>
        <authorList>
            <person name="Glockner G."/>
            <person name="Hulsmann N."/>
            <person name="Schleicher M."/>
            <person name="Noegel A.A."/>
            <person name="Eichinger L."/>
            <person name="Gallinger C."/>
            <person name="Pawlowski J."/>
            <person name="Sierra R."/>
            <person name="Euteneuer U."/>
            <person name="Pillet L."/>
            <person name="Moustafa A."/>
            <person name="Platzer M."/>
            <person name="Groth M."/>
            <person name="Szafranski K."/>
            <person name="Schliwa M."/>
        </authorList>
    </citation>
    <scope>NUCLEOTIDE SEQUENCE [LARGE SCALE GENOMIC DNA]</scope>
</reference>
<feature type="compositionally biased region" description="Basic and acidic residues" evidence="1">
    <location>
        <begin position="10"/>
        <end position="34"/>
    </location>
</feature>
<dbReference type="OrthoDB" id="191686at2759"/>
<dbReference type="AlphaFoldDB" id="X6MI05"/>
<dbReference type="Gene3D" id="1.10.238.10">
    <property type="entry name" value="EF-hand"/>
    <property type="match status" value="1"/>
</dbReference>
<proteinExistence type="predicted"/>
<accession>X6MI05</accession>
<feature type="region of interest" description="Disordered" evidence="1">
    <location>
        <begin position="1"/>
        <end position="36"/>
    </location>
</feature>
<protein>
    <submittedName>
        <fullName evidence="2">Protein phosphatase 3 (Formerly 2B), regulatory s1ubunit B, alpha isoform, a</fullName>
    </submittedName>
</protein>
<dbReference type="PRINTS" id="PR00450">
    <property type="entry name" value="RECOVERIN"/>
</dbReference>
<dbReference type="Proteomes" id="UP000023152">
    <property type="component" value="Unassembled WGS sequence"/>
</dbReference>